<evidence type="ECO:0000256" key="7">
    <source>
        <dbReference type="ARBA" id="ARBA00023136"/>
    </source>
</evidence>
<sequence>MAGHASGHRRGARRCESRPAHHDDQGTRVGRRRRRAGGASARGRADRRRTPPSHRRHVRHDGAELRPRRRRRARRARRRRLRARGRRVSVVASEPIAPDPTGVTRSGTGAVRRAGARRRRTPVLVVGVFCGMSLALVALAVVSAGSGQLVIPPDQVVGAFARAWNDAVSAAGLGALSVPDGAAMTHVNGEATLWLIRMPRLIMAVLVGATLATAGVVMQGVFRNPLAEPGVIGISSGAAVGASAAIVFGLTFAGPLTLPLLAFAGGLAATVIVYSSARADGRTEVVTLVLTGIAVNAVGGAAIALFTYLGSTQEREQIVFWQLGSLNGTRWQDLAIVAPLAIVGIVACFFFAGSLDLLALGERQAEHLGVRVERLRVAAIVVIALLTCAAVAFVGIIGFVGLVVPHLMRMILGPAHRLLLPACALGGAVLLLAADLVARTAIPGSELPIGMLTALIGGPFFFWLLRRTRRRSGGWG</sequence>
<dbReference type="Gene3D" id="1.10.3470.10">
    <property type="entry name" value="ABC transporter involved in vitamin B12 uptake, BtuC"/>
    <property type="match status" value="1"/>
</dbReference>
<feature type="transmembrane region" description="Helical" evidence="9">
    <location>
        <begin position="123"/>
        <end position="147"/>
    </location>
</feature>
<evidence type="ECO:0000256" key="3">
    <source>
        <dbReference type="ARBA" id="ARBA00022448"/>
    </source>
</evidence>
<reference evidence="10 11" key="1">
    <citation type="submission" date="2020-06" db="EMBL/GenBank/DDBJ databases">
        <authorList>
            <person name="Jo H."/>
        </authorList>
    </citation>
    <scope>NUCLEOTIDE SEQUENCE [LARGE SCALE GENOMIC DNA]</scope>
    <source>
        <strain evidence="10 11">I46</strain>
    </source>
</reference>
<feature type="compositionally biased region" description="Low complexity" evidence="8">
    <location>
        <begin position="104"/>
        <end position="113"/>
    </location>
</feature>
<feature type="region of interest" description="Disordered" evidence="8">
    <location>
        <begin position="95"/>
        <end position="114"/>
    </location>
</feature>
<evidence type="ECO:0000256" key="9">
    <source>
        <dbReference type="SAM" id="Phobius"/>
    </source>
</evidence>
<feature type="transmembrane region" description="Helical" evidence="9">
    <location>
        <begin position="447"/>
        <end position="465"/>
    </location>
</feature>
<feature type="transmembrane region" description="Helical" evidence="9">
    <location>
        <begin position="289"/>
        <end position="310"/>
    </location>
</feature>
<dbReference type="AlphaFoldDB" id="A0A7D5JYB3"/>
<dbReference type="GO" id="GO:0033214">
    <property type="term" value="P:siderophore-iron import into cell"/>
    <property type="evidence" value="ECO:0007669"/>
    <property type="project" value="TreeGrafter"/>
</dbReference>
<feature type="transmembrane region" description="Helical" evidence="9">
    <location>
        <begin position="234"/>
        <end position="253"/>
    </location>
</feature>
<evidence type="ECO:0000256" key="5">
    <source>
        <dbReference type="ARBA" id="ARBA00022692"/>
    </source>
</evidence>
<feature type="compositionally biased region" description="Basic residues" evidence="8">
    <location>
        <begin position="45"/>
        <end position="59"/>
    </location>
</feature>
<proteinExistence type="inferred from homology"/>
<evidence type="ECO:0000256" key="2">
    <source>
        <dbReference type="ARBA" id="ARBA00007935"/>
    </source>
</evidence>
<evidence type="ECO:0000256" key="1">
    <source>
        <dbReference type="ARBA" id="ARBA00004651"/>
    </source>
</evidence>
<evidence type="ECO:0000256" key="4">
    <source>
        <dbReference type="ARBA" id="ARBA00022475"/>
    </source>
</evidence>
<keyword evidence="5 9" id="KW-0812">Transmembrane</keyword>
<dbReference type="FunFam" id="1.10.3470.10:FF:000001">
    <property type="entry name" value="Vitamin B12 ABC transporter permease BtuC"/>
    <property type="match status" value="1"/>
</dbReference>
<dbReference type="GO" id="GO:0005886">
    <property type="term" value="C:plasma membrane"/>
    <property type="evidence" value="ECO:0007669"/>
    <property type="project" value="UniProtKB-SubCell"/>
</dbReference>
<evidence type="ECO:0000256" key="8">
    <source>
        <dbReference type="SAM" id="MobiDB-lite"/>
    </source>
</evidence>
<feature type="compositionally biased region" description="Basic residues" evidence="8">
    <location>
        <begin position="67"/>
        <end position="87"/>
    </location>
</feature>
<dbReference type="PANTHER" id="PTHR30472">
    <property type="entry name" value="FERRIC ENTEROBACTIN TRANSPORT SYSTEM PERMEASE PROTEIN"/>
    <property type="match status" value="1"/>
</dbReference>
<accession>A0A7D5JYB3</accession>
<dbReference type="InterPro" id="IPR000522">
    <property type="entry name" value="ABC_transptr_permease_BtuC"/>
</dbReference>
<feature type="region of interest" description="Disordered" evidence="8">
    <location>
        <begin position="1"/>
        <end position="89"/>
    </location>
</feature>
<feature type="transmembrane region" description="Helical" evidence="9">
    <location>
        <begin position="260"/>
        <end position="277"/>
    </location>
</feature>
<keyword evidence="4" id="KW-1003">Cell membrane</keyword>
<dbReference type="CDD" id="cd06550">
    <property type="entry name" value="TM_ABC_iron-siderophores_like"/>
    <property type="match status" value="1"/>
</dbReference>
<protein>
    <submittedName>
        <fullName evidence="10">Iron ABC transporter permease</fullName>
    </submittedName>
</protein>
<dbReference type="Pfam" id="PF01032">
    <property type="entry name" value="FecCD"/>
    <property type="match status" value="1"/>
</dbReference>
<feature type="transmembrane region" description="Helical" evidence="9">
    <location>
        <begin position="331"/>
        <end position="355"/>
    </location>
</feature>
<dbReference type="GO" id="GO:0022857">
    <property type="term" value="F:transmembrane transporter activity"/>
    <property type="evidence" value="ECO:0007669"/>
    <property type="project" value="InterPro"/>
</dbReference>
<keyword evidence="7 9" id="KW-0472">Membrane</keyword>
<feature type="compositionally biased region" description="Basic and acidic residues" evidence="8">
    <location>
        <begin position="13"/>
        <end position="26"/>
    </location>
</feature>
<comment type="similarity">
    <text evidence="2">Belongs to the binding-protein-dependent transport system permease family. FecCD subfamily.</text>
</comment>
<dbReference type="PANTHER" id="PTHR30472:SF25">
    <property type="entry name" value="ABC TRANSPORTER PERMEASE PROTEIN MJ0876-RELATED"/>
    <property type="match status" value="1"/>
</dbReference>
<dbReference type="InterPro" id="IPR037294">
    <property type="entry name" value="ABC_BtuC-like"/>
</dbReference>
<dbReference type="SUPFAM" id="SSF81345">
    <property type="entry name" value="ABC transporter involved in vitamin B12 uptake, BtuC"/>
    <property type="match status" value="1"/>
</dbReference>
<evidence type="ECO:0000256" key="6">
    <source>
        <dbReference type="ARBA" id="ARBA00022989"/>
    </source>
</evidence>
<gene>
    <name evidence="10" type="ORF">HW566_08145</name>
</gene>
<keyword evidence="3" id="KW-0813">Transport</keyword>
<comment type="subcellular location">
    <subcellularLocation>
        <location evidence="1">Cell membrane</location>
        <topology evidence="1">Multi-pass membrane protein</topology>
    </subcellularLocation>
</comment>
<dbReference type="Proteomes" id="UP000509638">
    <property type="component" value="Chromosome"/>
</dbReference>
<feature type="transmembrane region" description="Helical" evidence="9">
    <location>
        <begin position="201"/>
        <end position="222"/>
    </location>
</feature>
<keyword evidence="6 9" id="KW-1133">Transmembrane helix</keyword>
<organism evidence="10 11">
    <name type="scientific">Microbacterium oleivorans</name>
    <dbReference type="NCBI Taxonomy" id="273677"/>
    <lineage>
        <taxon>Bacteria</taxon>
        <taxon>Bacillati</taxon>
        <taxon>Actinomycetota</taxon>
        <taxon>Actinomycetes</taxon>
        <taxon>Micrococcales</taxon>
        <taxon>Microbacteriaceae</taxon>
        <taxon>Microbacterium</taxon>
    </lineage>
</organism>
<evidence type="ECO:0000313" key="11">
    <source>
        <dbReference type="Proteomes" id="UP000509638"/>
    </source>
</evidence>
<name>A0A7D5JYB3_9MICO</name>
<feature type="transmembrane region" description="Helical" evidence="9">
    <location>
        <begin position="375"/>
        <end position="406"/>
    </location>
</feature>
<feature type="compositionally biased region" description="Basic residues" evidence="8">
    <location>
        <begin position="1"/>
        <end position="12"/>
    </location>
</feature>
<dbReference type="EMBL" id="CP058316">
    <property type="protein sequence ID" value="QLD11743.1"/>
    <property type="molecule type" value="Genomic_DNA"/>
</dbReference>
<evidence type="ECO:0000313" key="10">
    <source>
        <dbReference type="EMBL" id="QLD11743.1"/>
    </source>
</evidence>